<dbReference type="GO" id="GO:0007399">
    <property type="term" value="P:nervous system development"/>
    <property type="evidence" value="ECO:0007669"/>
    <property type="project" value="UniProtKB-ARBA"/>
</dbReference>
<dbReference type="EMBL" id="JAFHDT010000024">
    <property type="protein sequence ID" value="KAI7791617.1"/>
    <property type="molecule type" value="Genomic_DNA"/>
</dbReference>
<accession>A0A9W7T8M0</accession>
<dbReference type="GO" id="GO:0017154">
    <property type="term" value="F:semaphorin receptor activity"/>
    <property type="evidence" value="ECO:0007669"/>
    <property type="project" value="InterPro"/>
</dbReference>
<dbReference type="Gene3D" id="2.60.40.10">
    <property type="entry name" value="Immunoglobulins"/>
    <property type="match status" value="2"/>
</dbReference>
<dbReference type="InterPro" id="IPR015943">
    <property type="entry name" value="WD40/YVTN_repeat-like_dom_sf"/>
</dbReference>
<feature type="signal peptide" evidence="1">
    <location>
        <begin position="1"/>
        <end position="17"/>
    </location>
</feature>
<sequence>MKENLLGMLFLLKYCVCDNVRFGGDIKNFVVGNSKLYVVTDHRLHQMRHDLFIEKTKEFNGTQPNCTLLVPFEANGTLITCGTSNGLYCEVLDLGDITNTIYWEGKTTLPKNETSVAFILDTSPNNSPNGAYLLVGEKERSLNNRYTIVTLWSTLHSQPGSIFSTSGERATPYIHTERDVEFIDGFQIISRKLSYLFLNALTESGWKAYVLRLNNAKGKKEEIIRDFKGSTLECCSDKARPLLLASARIPSDKAVLWTGVFSAQNGDDPENNALAVYDISNIDGTVNSFCTWIKNPRDAKNENDPKHQPLAVVFKYKSISSVAAVRDGSWIVLFMGTTDGQLIKLVLDERFSPGCPTVLYRSDDDQEFLPRMHLDPVDSKYIYIALKNQVCAVRLCWMALVIFLQDPEILSIKPNKVSLHGRNSVLLTGRNLESVTKIRIQGVLDCIQKEYPVFDRSSRNLRFHMPPGVTKRTMKVCAVDEDGRCHGNSIITYSFQPTCTGIQPKVTWRSGGRTIHVQGTNMEVVESIVVHPSNKELRTQYNTSSRDLWFYTHPYDGSDTINLVLQVANSTLNCADLTYQPDPVFNGFTTTQLDNDILVIIKKNADKLNLSMKELDVSGLQEDQEYECVLGSIASTAIMCKIKAIIQVDSLTIRVGRSFVLRMGQSSRKYLFCLKPQGPS</sequence>
<evidence type="ECO:0000256" key="1">
    <source>
        <dbReference type="SAM" id="SignalP"/>
    </source>
</evidence>
<dbReference type="InterPro" id="IPR036352">
    <property type="entry name" value="Semap_dom_sf"/>
</dbReference>
<dbReference type="InterPro" id="IPR013783">
    <property type="entry name" value="Ig-like_fold"/>
</dbReference>
<keyword evidence="1" id="KW-0732">Signal</keyword>
<dbReference type="InterPro" id="IPR002909">
    <property type="entry name" value="IPT_dom"/>
</dbReference>
<dbReference type="SUPFAM" id="SSF101912">
    <property type="entry name" value="Sema domain"/>
    <property type="match status" value="1"/>
</dbReference>
<keyword evidence="4" id="KW-1185">Reference proteome</keyword>
<evidence type="ECO:0000313" key="4">
    <source>
        <dbReference type="Proteomes" id="UP001059041"/>
    </source>
</evidence>
<organism evidence="3 4">
    <name type="scientific">Triplophysa rosa</name>
    <name type="common">Cave loach</name>
    <dbReference type="NCBI Taxonomy" id="992332"/>
    <lineage>
        <taxon>Eukaryota</taxon>
        <taxon>Metazoa</taxon>
        <taxon>Chordata</taxon>
        <taxon>Craniata</taxon>
        <taxon>Vertebrata</taxon>
        <taxon>Euteleostomi</taxon>
        <taxon>Actinopterygii</taxon>
        <taxon>Neopterygii</taxon>
        <taxon>Teleostei</taxon>
        <taxon>Ostariophysi</taxon>
        <taxon>Cypriniformes</taxon>
        <taxon>Nemacheilidae</taxon>
        <taxon>Triplophysa</taxon>
    </lineage>
</organism>
<feature type="domain" description="IPT/TIG" evidence="2">
    <location>
        <begin position="497"/>
        <end position="579"/>
    </location>
</feature>
<evidence type="ECO:0000259" key="2">
    <source>
        <dbReference type="Pfam" id="PF01833"/>
    </source>
</evidence>
<dbReference type="Proteomes" id="UP001059041">
    <property type="component" value="Linkage Group LG24"/>
</dbReference>
<dbReference type="Gene3D" id="2.130.10.10">
    <property type="entry name" value="YVTN repeat-like/Quinoprotein amine dehydrogenase"/>
    <property type="match status" value="1"/>
</dbReference>
<proteinExistence type="predicted"/>
<protein>
    <submittedName>
        <fullName evidence="3">Plexin-C1</fullName>
    </submittedName>
</protein>
<evidence type="ECO:0000313" key="3">
    <source>
        <dbReference type="EMBL" id="KAI7791617.1"/>
    </source>
</evidence>
<dbReference type="AlphaFoldDB" id="A0A9W7T8M0"/>
<name>A0A9W7T8M0_TRIRA</name>
<dbReference type="InterPro" id="IPR031148">
    <property type="entry name" value="Plexin"/>
</dbReference>
<dbReference type="GO" id="GO:0008360">
    <property type="term" value="P:regulation of cell shape"/>
    <property type="evidence" value="ECO:0007669"/>
    <property type="project" value="TreeGrafter"/>
</dbReference>
<dbReference type="GO" id="GO:0030334">
    <property type="term" value="P:regulation of cell migration"/>
    <property type="evidence" value="ECO:0007669"/>
    <property type="project" value="TreeGrafter"/>
</dbReference>
<dbReference type="PANTHER" id="PTHR22625:SF4">
    <property type="entry name" value="PLEXIN-C1"/>
    <property type="match status" value="1"/>
</dbReference>
<reference evidence="3" key="1">
    <citation type="submission" date="2021-02" db="EMBL/GenBank/DDBJ databases">
        <title>Comparative genomics reveals that relaxation of natural selection precedes convergent phenotypic evolution of cavefish.</title>
        <authorList>
            <person name="Peng Z."/>
        </authorList>
    </citation>
    <scope>NUCLEOTIDE SEQUENCE</scope>
    <source>
        <tissue evidence="3">Muscle</tissue>
    </source>
</reference>
<dbReference type="Pfam" id="PF01833">
    <property type="entry name" value="TIG"/>
    <property type="match status" value="1"/>
</dbReference>
<gene>
    <name evidence="3" type="ORF">IRJ41_001906</name>
</gene>
<dbReference type="GO" id="GO:0007162">
    <property type="term" value="P:negative regulation of cell adhesion"/>
    <property type="evidence" value="ECO:0007669"/>
    <property type="project" value="TreeGrafter"/>
</dbReference>
<dbReference type="GO" id="GO:0005886">
    <property type="term" value="C:plasma membrane"/>
    <property type="evidence" value="ECO:0007669"/>
    <property type="project" value="TreeGrafter"/>
</dbReference>
<comment type="caution">
    <text evidence="3">The sequence shown here is derived from an EMBL/GenBank/DDBJ whole genome shotgun (WGS) entry which is preliminary data.</text>
</comment>
<dbReference type="GO" id="GO:0050772">
    <property type="term" value="P:positive regulation of axonogenesis"/>
    <property type="evidence" value="ECO:0007669"/>
    <property type="project" value="TreeGrafter"/>
</dbReference>
<dbReference type="GO" id="GO:0002116">
    <property type="term" value="C:semaphorin receptor complex"/>
    <property type="evidence" value="ECO:0007669"/>
    <property type="project" value="TreeGrafter"/>
</dbReference>
<dbReference type="PANTHER" id="PTHR22625">
    <property type="entry name" value="PLEXIN"/>
    <property type="match status" value="1"/>
</dbReference>
<feature type="chain" id="PRO_5040759455" evidence="1">
    <location>
        <begin position="18"/>
        <end position="680"/>
    </location>
</feature>
<dbReference type="CDD" id="cd00102">
    <property type="entry name" value="IPT"/>
    <property type="match status" value="2"/>
</dbReference>